<comment type="caution">
    <text evidence="3">The sequence shown here is derived from an EMBL/GenBank/DDBJ whole genome shotgun (WGS) entry which is preliminary data.</text>
</comment>
<dbReference type="InterPro" id="IPR015168">
    <property type="entry name" value="SsuA/THI5"/>
</dbReference>
<dbReference type="CDD" id="cd01008">
    <property type="entry name" value="PBP2_NrtA_SsuA_CpmA_like"/>
    <property type="match status" value="1"/>
</dbReference>
<dbReference type="InterPro" id="IPR006311">
    <property type="entry name" value="TAT_signal"/>
</dbReference>
<evidence type="ECO:0000259" key="2">
    <source>
        <dbReference type="Pfam" id="PF09084"/>
    </source>
</evidence>
<keyword evidence="1" id="KW-0732">Signal</keyword>
<organism evidence="3 4">
    <name type="scientific">Sneathiella litorea</name>
    <dbReference type="NCBI Taxonomy" id="2606216"/>
    <lineage>
        <taxon>Bacteria</taxon>
        <taxon>Pseudomonadati</taxon>
        <taxon>Pseudomonadota</taxon>
        <taxon>Alphaproteobacteria</taxon>
        <taxon>Sneathiellales</taxon>
        <taxon>Sneathiellaceae</taxon>
        <taxon>Sneathiella</taxon>
    </lineage>
</organism>
<name>A0A6L8W8T0_9PROT</name>
<accession>A0A6L8W8T0</accession>
<dbReference type="Proteomes" id="UP000476030">
    <property type="component" value="Unassembled WGS sequence"/>
</dbReference>
<dbReference type="PROSITE" id="PS51318">
    <property type="entry name" value="TAT"/>
    <property type="match status" value="1"/>
</dbReference>
<dbReference type="Pfam" id="PF09084">
    <property type="entry name" value="NMT1"/>
    <property type="match status" value="1"/>
</dbReference>
<dbReference type="PANTHER" id="PTHR30024">
    <property type="entry name" value="ALIPHATIC SULFONATES-BINDING PROTEIN-RELATED"/>
    <property type="match status" value="1"/>
</dbReference>
<dbReference type="AlphaFoldDB" id="A0A6L8W8T0"/>
<dbReference type="Gene3D" id="3.40.190.10">
    <property type="entry name" value="Periplasmic binding protein-like II"/>
    <property type="match status" value="3"/>
</dbReference>
<evidence type="ECO:0000256" key="1">
    <source>
        <dbReference type="SAM" id="SignalP"/>
    </source>
</evidence>
<protein>
    <submittedName>
        <fullName evidence="3">ABC transporter substrate-binding protein</fullName>
    </submittedName>
</protein>
<proteinExistence type="predicted"/>
<evidence type="ECO:0000313" key="4">
    <source>
        <dbReference type="Proteomes" id="UP000476030"/>
    </source>
</evidence>
<evidence type="ECO:0000313" key="3">
    <source>
        <dbReference type="EMBL" id="MZR31536.1"/>
    </source>
</evidence>
<dbReference type="RefSeq" id="WP_161316035.1">
    <property type="nucleotide sequence ID" value="NZ_WTUW01000002.1"/>
</dbReference>
<keyword evidence="4" id="KW-1185">Reference proteome</keyword>
<feature type="domain" description="SsuA/THI5-like" evidence="2">
    <location>
        <begin position="55"/>
        <end position="247"/>
    </location>
</feature>
<gene>
    <name evidence="3" type="ORF">GQE98_12920</name>
</gene>
<dbReference type="SUPFAM" id="SSF53850">
    <property type="entry name" value="Periplasmic binding protein-like II"/>
    <property type="match status" value="1"/>
</dbReference>
<sequence>MQGKTRRHFMRFALTAAITAFAAHAAVPAMAEDKVIKVGTLKLIHGITPYFYQKFAPEGYKIEVVPFESPTDGKNAVVTGTVDFGIYGLAAATLGAAGGEPVVVVGAACNRGMAVVSGIDSDINTIKDLAGKKVAIWPGSTQEVVILDRLAAEGMSIKDIKPIRVSFSDMAPALERGDIDAYVGAEPGPGISLAKGVGKIVEYPYSTPTGSLNMVLTTSQEKINSDPDLVNTLLTIHSKATEYAMSDRAAFVEVAMQKLGQPEASIAKAAPNVELTWKIDDLFLEQAQYYGTQMLDKKQIRELPDYNTFIVPDFVKKIQAM</sequence>
<dbReference type="EMBL" id="WTUW01000002">
    <property type="protein sequence ID" value="MZR31536.1"/>
    <property type="molecule type" value="Genomic_DNA"/>
</dbReference>
<feature type="chain" id="PRO_5027121692" evidence="1">
    <location>
        <begin position="26"/>
        <end position="321"/>
    </location>
</feature>
<feature type="signal peptide" evidence="1">
    <location>
        <begin position="1"/>
        <end position="25"/>
    </location>
</feature>
<reference evidence="3 4" key="1">
    <citation type="submission" date="2019-12" db="EMBL/GenBank/DDBJ databases">
        <title>Snethiella sp. nov. sp. isolated from sea sand.</title>
        <authorList>
            <person name="Kim J."/>
            <person name="Jeong S.E."/>
            <person name="Jung H.S."/>
            <person name="Jeon C.O."/>
        </authorList>
    </citation>
    <scope>NUCLEOTIDE SEQUENCE [LARGE SCALE GENOMIC DNA]</scope>
    <source>
        <strain evidence="3 4">DP05</strain>
    </source>
</reference>